<gene>
    <name evidence="2" type="ORF">BJ970_006625</name>
</gene>
<dbReference type="EMBL" id="JACHIW010000002">
    <property type="protein sequence ID" value="MBB5159026.1"/>
    <property type="molecule type" value="Genomic_DNA"/>
</dbReference>
<dbReference type="Proteomes" id="UP000584374">
    <property type="component" value="Unassembled WGS sequence"/>
</dbReference>
<dbReference type="AlphaFoldDB" id="A0A840QF23"/>
<protein>
    <submittedName>
        <fullName evidence="2">Uncharacterized protein</fullName>
    </submittedName>
</protein>
<evidence type="ECO:0000256" key="1">
    <source>
        <dbReference type="SAM" id="MobiDB-lite"/>
    </source>
</evidence>
<sequence length="82" mass="9290">MRRPQRALVNDPVDAELAEVDDLRRRQLAAREHRDGKGATRRHLVDGQGDEGAAQRRTPPLRTFTIRHCRDPLAFAGVAEPR</sequence>
<name>A0A840QF23_9PSEU</name>
<evidence type="ECO:0000313" key="2">
    <source>
        <dbReference type="EMBL" id="MBB5159026.1"/>
    </source>
</evidence>
<keyword evidence="3" id="KW-1185">Reference proteome</keyword>
<reference evidence="2 3" key="1">
    <citation type="submission" date="2020-08" db="EMBL/GenBank/DDBJ databases">
        <title>Sequencing the genomes of 1000 actinobacteria strains.</title>
        <authorList>
            <person name="Klenk H.-P."/>
        </authorList>
    </citation>
    <scope>NUCLEOTIDE SEQUENCE [LARGE SCALE GENOMIC DNA]</scope>
    <source>
        <strain evidence="2 3">DSM 45584</strain>
    </source>
</reference>
<accession>A0A840QF23</accession>
<dbReference type="RefSeq" id="WP_184731179.1">
    <property type="nucleotide sequence ID" value="NZ_JACHIW010000002.1"/>
</dbReference>
<feature type="region of interest" description="Disordered" evidence="1">
    <location>
        <begin position="29"/>
        <end position="60"/>
    </location>
</feature>
<evidence type="ECO:0000313" key="3">
    <source>
        <dbReference type="Proteomes" id="UP000584374"/>
    </source>
</evidence>
<organism evidence="2 3">
    <name type="scientific">Saccharopolyspora phatthalungensis</name>
    <dbReference type="NCBI Taxonomy" id="664693"/>
    <lineage>
        <taxon>Bacteria</taxon>
        <taxon>Bacillati</taxon>
        <taxon>Actinomycetota</taxon>
        <taxon>Actinomycetes</taxon>
        <taxon>Pseudonocardiales</taxon>
        <taxon>Pseudonocardiaceae</taxon>
        <taxon>Saccharopolyspora</taxon>
    </lineage>
</organism>
<comment type="caution">
    <text evidence="2">The sequence shown here is derived from an EMBL/GenBank/DDBJ whole genome shotgun (WGS) entry which is preliminary data.</text>
</comment>
<proteinExistence type="predicted"/>
<feature type="compositionally biased region" description="Basic and acidic residues" evidence="1">
    <location>
        <begin position="29"/>
        <end position="38"/>
    </location>
</feature>